<dbReference type="AlphaFoldDB" id="A0A371XH59"/>
<feature type="transmembrane region" description="Helical" evidence="1">
    <location>
        <begin position="113"/>
        <end position="133"/>
    </location>
</feature>
<dbReference type="RefSeq" id="WP_116622958.1">
    <property type="nucleotide sequence ID" value="NZ_QURN01000004.1"/>
</dbReference>
<gene>
    <name evidence="2" type="ORF">DY251_06020</name>
</gene>
<dbReference type="InterPro" id="IPR013879">
    <property type="entry name" value="DUF1761"/>
</dbReference>
<dbReference type="Proteomes" id="UP000262379">
    <property type="component" value="Unassembled WGS sequence"/>
</dbReference>
<keyword evidence="1" id="KW-1133">Transmembrane helix</keyword>
<feature type="transmembrane region" description="Helical" evidence="1">
    <location>
        <begin position="6"/>
        <end position="29"/>
    </location>
</feature>
<dbReference type="Pfam" id="PF08570">
    <property type="entry name" value="DUF1761"/>
    <property type="match status" value="1"/>
</dbReference>
<accession>A0A371XH59</accession>
<protein>
    <submittedName>
        <fullName evidence="2">DUF1761 domain-containing protein</fullName>
    </submittedName>
</protein>
<name>A0A371XH59_9HYPH</name>
<reference evidence="3" key="1">
    <citation type="submission" date="2018-08" db="EMBL/GenBank/DDBJ databases">
        <authorList>
            <person name="Im W.T."/>
        </authorList>
    </citation>
    <scope>NUCLEOTIDE SEQUENCE [LARGE SCALE GENOMIC DNA]</scope>
    <source>
        <strain evidence="3">LA-28</strain>
    </source>
</reference>
<dbReference type="EMBL" id="QURN01000004">
    <property type="protein sequence ID" value="RFC68523.1"/>
    <property type="molecule type" value="Genomic_DNA"/>
</dbReference>
<evidence type="ECO:0000256" key="1">
    <source>
        <dbReference type="SAM" id="Phobius"/>
    </source>
</evidence>
<proteinExistence type="predicted"/>
<keyword evidence="3" id="KW-1185">Reference proteome</keyword>
<evidence type="ECO:0000313" key="2">
    <source>
        <dbReference type="EMBL" id="RFC68523.1"/>
    </source>
</evidence>
<comment type="caution">
    <text evidence="2">The sequence shown here is derived from an EMBL/GenBank/DDBJ whole genome shotgun (WGS) entry which is preliminary data.</text>
</comment>
<feature type="transmembrane region" description="Helical" evidence="1">
    <location>
        <begin position="82"/>
        <end position="101"/>
    </location>
</feature>
<feature type="transmembrane region" description="Helical" evidence="1">
    <location>
        <begin position="50"/>
        <end position="70"/>
    </location>
</feature>
<sequence length="135" mass="14089">MVFAGTNYLAILIAAVAAFAFGAVYYSALAEPWKRAAGISADRAKSATGTFIFTFFAELAMAWIMAGLIGHLGPGQVTLKNGLISAGIVWFGFLLTSTAISHRYQGKPWKLTLIDAGHWLGVALILGGVIGGLGA</sequence>
<evidence type="ECO:0000313" key="3">
    <source>
        <dbReference type="Proteomes" id="UP000262379"/>
    </source>
</evidence>
<keyword evidence="1" id="KW-0472">Membrane</keyword>
<keyword evidence="1" id="KW-0812">Transmembrane</keyword>
<organism evidence="2 3">
    <name type="scientific">Mesorhizobium denitrificans</name>
    <dbReference type="NCBI Taxonomy" id="2294114"/>
    <lineage>
        <taxon>Bacteria</taxon>
        <taxon>Pseudomonadati</taxon>
        <taxon>Pseudomonadota</taxon>
        <taxon>Alphaproteobacteria</taxon>
        <taxon>Hyphomicrobiales</taxon>
        <taxon>Phyllobacteriaceae</taxon>
        <taxon>Mesorhizobium</taxon>
    </lineage>
</organism>